<comment type="subcellular location">
    <subcellularLocation>
        <location evidence="1">Basolateral cell membrane</location>
        <topology evidence="1">Multi-pass membrane protein</topology>
    </subcellularLocation>
</comment>
<dbReference type="GO" id="GO:0008528">
    <property type="term" value="F:G protein-coupled peptide receptor activity"/>
    <property type="evidence" value="ECO:0007669"/>
    <property type="project" value="TreeGrafter"/>
</dbReference>
<feature type="transmembrane region" description="Helical" evidence="16">
    <location>
        <begin position="348"/>
        <end position="370"/>
    </location>
</feature>
<evidence type="ECO:0000259" key="18">
    <source>
        <dbReference type="PROSITE" id="PS50261"/>
    </source>
</evidence>
<dbReference type="PRINTS" id="PR01154">
    <property type="entry name" value="VIP1RECEPTOR"/>
</dbReference>
<evidence type="ECO:0000259" key="17">
    <source>
        <dbReference type="PROSITE" id="PS50227"/>
    </source>
</evidence>
<dbReference type="FunFam" id="4.10.1240.10:FF:000018">
    <property type="entry name" value="Secretin receptor"/>
    <property type="match status" value="1"/>
</dbReference>
<evidence type="ECO:0000313" key="19">
    <source>
        <dbReference type="EMBL" id="TFK07669.1"/>
    </source>
</evidence>
<evidence type="ECO:0000256" key="15">
    <source>
        <dbReference type="SAM" id="MobiDB-lite"/>
    </source>
</evidence>
<dbReference type="EMBL" id="QXTE01000080">
    <property type="protein sequence ID" value="TFK07669.1"/>
    <property type="molecule type" value="Genomic_DNA"/>
</dbReference>
<dbReference type="PANTHER" id="PTHR45620">
    <property type="entry name" value="PDF RECEPTOR-LIKE PROTEIN-RELATED"/>
    <property type="match status" value="1"/>
</dbReference>
<dbReference type="SMART" id="SM00008">
    <property type="entry name" value="HormR"/>
    <property type="match status" value="1"/>
</dbReference>
<feature type="transmembrane region" description="Helical" evidence="16">
    <location>
        <begin position="12"/>
        <end position="30"/>
    </location>
</feature>
<comment type="similarity">
    <text evidence="2">Belongs to the G-protein coupled receptor 2 family.</text>
</comment>
<keyword evidence="8" id="KW-0297">G-protein coupled receptor</keyword>
<dbReference type="InterPro" id="IPR047037">
    <property type="entry name" value="Secretin_7TM"/>
</dbReference>
<evidence type="ECO:0000313" key="20">
    <source>
        <dbReference type="Proteomes" id="UP000297703"/>
    </source>
</evidence>
<dbReference type="InterPro" id="IPR017983">
    <property type="entry name" value="GPCR_2_secretin-like_CS"/>
</dbReference>
<keyword evidence="4" id="KW-0597">Phosphoprotein</keyword>
<dbReference type="GO" id="GO:0015055">
    <property type="term" value="F:secretin receptor activity"/>
    <property type="evidence" value="ECO:0007669"/>
    <property type="project" value="TreeGrafter"/>
</dbReference>
<dbReference type="Pfam" id="PF02793">
    <property type="entry name" value="HRM"/>
    <property type="match status" value="1"/>
</dbReference>
<keyword evidence="11" id="KW-0675">Receptor</keyword>
<dbReference type="STRING" id="55544.A0A4D9EAL7"/>
<evidence type="ECO:0000256" key="7">
    <source>
        <dbReference type="ARBA" id="ARBA00022989"/>
    </source>
</evidence>
<dbReference type="OrthoDB" id="5967113at2759"/>
<evidence type="ECO:0000256" key="16">
    <source>
        <dbReference type="SAM" id="Phobius"/>
    </source>
</evidence>
<dbReference type="PROSITE" id="PS00649">
    <property type="entry name" value="G_PROTEIN_RECEP_F2_1"/>
    <property type="match status" value="1"/>
</dbReference>
<dbReference type="Pfam" id="PF00002">
    <property type="entry name" value="7tm_2"/>
    <property type="match status" value="1"/>
</dbReference>
<sequence length="466" mass="53878">MHRDEGNRQQLTMWSILVIFFWFSTLILQIKATPPVCDLLIVLRKEEELCAETLSQEGQNRTFENDQFMSSGRCAGMWDNMSCWPSSSIGQTVNAHCPEFFQMLTGKKGFVHRNCTSEGWSETFPRPDVACGYDVNDTANEERRIYFMKLKTMYTVGYSTSLGTLTVALGILASFRRLRCTRNYIHMHLFTSFIFRALSNLIKDAILFSSEDVNYCGAHTIGCKLVMIFFQYCIMANYSWLLVEGLYLHTLLVVSFFSERKFFWWFIALGWGTPTIFVIAWSVARHRCEDIGCWDINTNAAIWWIIRGPVVLSIFVNFILFVNILRILMRKLKSPEGRGNDFNQYKRLAKSTLLLVPLFGIHYIIFAFFPENVNSGTMEIQLVFELALGSFQGFIVAVLYCFLNGEVQLEMHRKWRQWHLSQHVRLNQQLNSSSSNGGSGFTQVMQMMKPSPQEQKRQTIQKSSVI</sequence>
<gene>
    <name evidence="19" type="ORF">DR999_PMT09467</name>
</gene>
<evidence type="ECO:0000256" key="6">
    <source>
        <dbReference type="ARBA" id="ARBA00022729"/>
    </source>
</evidence>
<evidence type="ECO:0000256" key="2">
    <source>
        <dbReference type="ARBA" id="ARBA00005314"/>
    </source>
</evidence>
<evidence type="ECO:0000256" key="4">
    <source>
        <dbReference type="ARBA" id="ARBA00022553"/>
    </source>
</evidence>
<dbReference type="SUPFAM" id="SSF81321">
    <property type="entry name" value="Family A G protein-coupled receptor-like"/>
    <property type="match status" value="1"/>
</dbReference>
<evidence type="ECO:0000256" key="1">
    <source>
        <dbReference type="ARBA" id="ARBA00004554"/>
    </source>
</evidence>
<keyword evidence="13" id="KW-0807">Transducer</keyword>
<name>A0A4D9EAL7_9SAUR</name>
<dbReference type="Gene3D" id="4.10.1240.10">
    <property type="entry name" value="GPCR, family 2, extracellular hormone receptor domain"/>
    <property type="match status" value="1"/>
</dbReference>
<accession>A0A4D9EAL7</accession>
<evidence type="ECO:0000256" key="14">
    <source>
        <dbReference type="ARBA" id="ARBA00074256"/>
    </source>
</evidence>
<dbReference type="InterPro" id="IPR017981">
    <property type="entry name" value="GPCR_2-like_7TM"/>
</dbReference>
<evidence type="ECO:0000256" key="12">
    <source>
        <dbReference type="ARBA" id="ARBA00023180"/>
    </source>
</evidence>
<dbReference type="Gene3D" id="1.20.1070.10">
    <property type="entry name" value="Rhodopsin 7-helix transmembrane proteins"/>
    <property type="match status" value="1"/>
</dbReference>
<keyword evidence="6" id="KW-0732">Signal</keyword>
<feature type="region of interest" description="Disordered" evidence="15">
    <location>
        <begin position="441"/>
        <end position="466"/>
    </location>
</feature>
<reference evidence="19 20" key="2">
    <citation type="submission" date="2019-04" db="EMBL/GenBank/DDBJ databases">
        <title>The genome sequence of big-headed turtle.</title>
        <authorList>
            <person name="Gong S."/>
        </authorList>
    </citation>
    <scope>NUCLEOTIDE SEQUENCE [LARGE SCALE GENOMIC DNA]</scope>
    <source>
        <strain evidence="19">DO16091913</strain>
        <tissue evidence="19">Muscle</tissue>
    </source>
</reference>
<comment type="caution">
    <text evidence="19">The sequence shown here is derived from an EMBL/GenBank/DDBJ whole genome shotgun (WGS) entry which is preliminary data.</text>
</comment>
<dbReference type="InterPro" id="IPR001771">
    <property type="entry name" value="GPCR_2_VIP_rcpt_1"/>
</dbReference>
<evidence type="ECO:0000256" key="3">
    <source>
        <dbReference type="ARBA" id="ARBA00022475"/>
    </source>
</evidence>
<feature type="domain" description="G-protein coupled receptors family 2 profile 1" evidence="17">
    <location>
        <begin position="49"/>
        <end position="135"/>
    </location>
</feature>
<dbReference type="GO" id="GO:0016323">
    <property type="term" value="C:basolateral plasma membrane"/>
    <property type="evidence" value="ECO:0007669"/>
    <property type="project" value="UniProtKB-SubCell"/>
</dbReference>
<dbReference type="InterPro" id="IPR050332">
    <property type="entry name" value="GPCR_2"/>
</dbReference>
<evidence type="ECO:0000256" key="10">
    <source>
        <dbReference type="ARBA" id="ARBA00023157"/>
    </source>
</evidence>
<keyword evidence="5 16" id="KW-0812">Transmembrane</keyword>
<dbReference type="PROSITE" id="PS50227">
    <property type="entry name" value="G_PROTEIN_RECEP_F2_3"/>
    <property type="match status" value="1"/>
</dbReference>
<dbReference type="GO" id="GO:0017046">
    <property type="term" value="F:peptide hormone binding"/>
    <property type="evidence" value="ECO:0007669"/>
    <property type="project" value="TreeGrafter"/>
</dbReference>
<dbReference type="PANTHER" id="PTHR45620:SF13">
    <property type="entry name" value="SECRETIN RECEPTOR"/>
    <property type="match status" value="1"/>
</dbReference>
<feature type="transmembrane region" description="Helical" evidence="16">
    <location>
        <begin position="304"/>
        <end position="328"/>
    </location>
</feature>
<dbReference type="CDD" id="cd15275">
    <property type="entry name" value="7tmB1_secretin"/>
    <property type="match status" value="1"/>
</dbReference>
<dbReference type="AlphaFoldDB" id="A0A4D9EAL7"/>
<evidence type="ECO:0000256" key="13">
    <source>
        <dbReference type="ARBA" id="ARBA00023224"/>
    </source>
</evidence>
<dbReference type="InterPro" id="IPR000832">
    <property type="entry name" value="GPCR_2_secretin-like"/>
</dbReference>
<evidence type="ECO:0000256" key="9">
    <source>
        <dbReference type="ARBA" id="ARBA00023136"/>
    </source>
</evidence>
<evidence type="ECO:0000256" key="5">
    <source>
        <dbReference type="ARBA" id="ARBA00022692"/>
    </source>
</evidence>
<feature type="transmembrane region" description="Helical" evidence="16">
    <location>
        <begin position="382"/>
        <end position="403"/>
    </location>
</feature>
<feature type="domain" description="G-protein coupled receptors family 2 profile 2" evidence="18">
    <location>
        <begin position="150"/>
        <end position="404"/>
    </location>
</feature>
<keyword evidence="20" id="KW-1185">Reference proteome</keyword>
<keyword evidence="7 16" id="KW-1133">Transmembrane helix</keyword>
<keyword evidence="10" id="KW-1015">Disulfide bond</keyword>
<keyword evidence="9 16" id="KW-0472">Membrane</keyword>
<feature type="transmembrane region" description="Helical" evidence="16">
    <location>
        <begin position="262"/>
        <end position="284"/>
    </location>
</feature>
<dbReference type="PROSITE" id="PS50261">
    <property type="entry name" value="G_PROTEIN_RECEP_F2_4"/>
    <property type="match status" value="1"/>
</dbReference>
<dbReference type="GO" id="GO:0004999">
    <property type="term" value="F:vasoactive intestinal polypeptide receptor activity"/>
    <property type="evidence" value="ECO:0007669"/>
    <property type="project" value="InterPro"/>
</dbReference>
<dbReference type="GO" id="GO:0007166">
    <property type="term" value="P:cell surface receptor signaling pathway"/>
    <property type="evidence" value="ECO:0007669"/>
    <property type="project" value="InterPro"/>
</dbReference>
<evidence type="ECO:0000256" key="11">
    <source>
        <dbReference type="ARBA" id="ARBA00023170"/>
    </source>
</evidence>
<dbReference type="GO" id="GO:0007188">
    <property type="term" value="P:adenylate cyclase-modulating G protein-coupled receptor signaling pathway"/>
    <property type="evidence" value="ECO:0007669"/>
    <property type="project" value="TreeGrafter"/>
</dbReference>
<dbReference type="PROSITE" id="PS00650">
    <property type="entry name" value="G_PROTEIN_RECEP_F2_2"/>
    <property type="match status" value="1"/>
</dbReference>
<dbReference type="InterPro" id="IPR036445">
    <property type="entry name" value="GPCR_2_extracell_dom_sf"/>
</dbReference>
<dbReference type="SUPFAM" id="SSF111418">
    <property type="entry name" value="Hormone receptor domain"/>
    <property type="match status" value="1"/>
</dbReference>
<feature type="transmembrane region" description="Helical" evidence="16">
    <location>
        <begin position="156"/>
        <end position="175"/>
    </location>
</feature>
<organism evidence="19 20">
    <name type="scientific">Platysternon megacephalum</name>
    <name type="common">big-headed turtle</name>
    <dbReference type="NCBI Taxonomy" id="55544"/>
    <lineage>
        <taxon>Eukaryota</taxon>
        <taxon>Metazoa</taxon>
        <taxon>Chordata</taxon>
        <taxon>Craniata</taxon>
        <taxon>Vertebrata</taxon>
        <taxon>Euteleostomi</taxon>
        <taxon>Archelosauria</taxon>
        <taxon>Testudinata</taxon>
        <taxon>Testudines</taxon>
        <taxon>Cryptodira</taxon>
        <taxon>Durocryptodira</taxon>
        <taxon>Testudinoidea</taxon>
        <taxon>Platysternidae</taxon>
        <taxon>Platysternon</taxon>
    </lineage>
</organism>
<dbReference type="Proteomes" id="UP000297703">
    <property type="component" value="Unassembled WGS sequence"/>
</dbReference>
<dbReference type="PRINTS" id="PR00249">
    <property type="entry name" value="GPCRSECRETIN"/>
</dbReference>
<proteinExistence type="inferred from homology"/>
<keyword evidence="3" id="KW-1003">Cell membrane</keyword>
<reference evidence="19 20" key="1">
    <citation type="submission" date="2019-04" db="EMBL/GenBank/DDBJ databases">
        <title>Draft genome of the big-headed turtle Platysternon megacephalum.</title>
        <authorList>
            <person name="Gong S."/>
        </authorList>
    </citation>
    <scope>NUCLEOTIDE SEQUENCE [LARGE SCALE GENOMIC DNA]</scope>
    <source>
        <strain evidence="19">DO16091913</strain>
        <tissue evidence="19">Muscle</tissue>
    </source>
</reference>
<keyword evidence="12" id="KW-0325">Glycoprotein</keyword>
<evidence type="ECO:0000256" key="8">
    <source>
        <dbReference type="ARBA" id="ARBA00023040"/>
    </source>
</evidence>
<protein>
    <recommendedName>
        <fullName evidence="14">Secretin receptor</fullName>
    </recommendedName>
</protein>
<dbReference type="InterPro" id="IPR001879">
    <property type="entry name" value="GPCR_2_extracellular_dom"/>
</dbReference>
<dbReference type="FunFam" id="1.20.1070.10:FF:000032">
    <property type="entry name" value="Vasoactive intestinal polypeptide receptor 1"/>
    <property type="match status" value="1"/>
</dbReference>